<dbReference type="STRING" id="490629.SAMN05216266_119103"/>
<dbReference type="Pfam" id="PF13560">
    <property type="entry name" value="HTH_31"/>
    <property type="match status" value="1"/>
</dbReference>
<dbReference type="OrthoDB" id="4516646at2"/>
<dbReference type="PANTHER" id="PTHR46797:SF1">
    <property type="entry name" value="METHYLPHOSPHONATE SYNTHASE"/>
    <property type="match status" value="1"/>
</dbReference>
<evidence type="ECO:0000256" key="1">
    <source>
        <dbReference type="ARBA" id="ARBA00023125"/>
    </source>
</evidence>
<name>A0A1I1C5G7_9PSEU</name>
<organism evidence="3 4">
    <name type="scientific">Amycolatopsis marina</name>
    <dbReference type="NCBI Taxonomy" id="490629"/>
    <lineage>
        <taxon>Bacteria</taxon>
        <taxon>Bacillati</taxon>
        <taxon>Actinomycetota</taxon>
        <taxon>Actinomycetes</taxon>
        <taxon>Pseudonocardiales</taxon>
        <taxon>Pseudonocardiaceae</taxon>
        <taxon>Amycolatopsis</taxon>
    </lineage>
</organism>
<evidence type="ECO:0000313" key="3">
    <source>
        <dbReference type="EMBL" id="SFB56148.1"/>
    </source>
</evidence>
<dbReference type="InterPro" id="IPR001387">
    <property type="entry name" value="Cro/C1-type_HTH"/>
</dbReference>
<dbReference type="EMBL" id="FOKG01000019">
    <property type="protein sequence ID" value="SFB56148.1"/>
    <property type="molecule type" value="Genomic_DNA"/>
</dbReference>
<evidence type="ECO:0000259" key="2">
    <source>
        <dbReference type="PROSITE" id="PS50943"/>
    </source>
</evidence>
<dbReference type="Gene3D" id="1.10.260.40">
    <property type="entry name" value="lambda repressor-like DNA-binding domains"/>
    <property type="match status" value="1"/>
</dbReference>
<keyword evidence="1" id="KW-0238">DNA-binding</keyword>
<dbReference type="GO" id="GO:0005829">
    <property type="term" value="C:cytosol"/>
    <property type="evidence" value="ECO:0007669"/>
    <property type="project" value="TreeGrafter"/>
</dbReference>
<dbReference type="SUPFAM" id="SSF47413">
    <property type="entry name" value="lambda repressor-like DNA-binding domains"/>
    <property type="match status" value="1"/>
</dbReference>
<dbReference type="GO" id="GO:0003677">
    <property type="term" value="F:DNA binding"/>
    <property type="evidence" value="ECO:0007669"/>
    <property type="project" value="UniProtKB-KW"/>
</dbReference>
<accession>A0A1I1C5G7</accession>
<dbReference type="InterPro" id="IPR010982">
    <property type="entry name" value="Lambda_DNA-bd_dom_sf"/>
</dbReference>
<reference evidence="4" key="1">
    <citation type="submission" date="2016-10" db="EMBL/GenBank/DDBJ databases">
        <authorList>
            <person name="Varghese N."/>
            <person name="Submissions S."/>
        </authorList>
    </citation>
    <scope>NUCLEOTIDE SEQUENCE [LARGE SCALE GENOMIC DNA]</scope>
    <source>
        <strain evidence="4">CGMCC 4.3568</strain>
    </source>
</reference>
<dbReference type="CDD" id="cd00093">
    <property type="entry name" value="HTH_XRE"/>
    <property type="match status" value="1"/>
</dbReference>
<dbReference type="Proteomes" id="UP000243799">
    <property type="component" value="Unassembled WGS sequence"/>
</dbReference>
<keyword evidence="4" id="KW-1185">Reference proteome</keyword>
<dbReference type="GO" id="GO:0003700">
    <property type="term" value="F:DNA-binding transcription factor activity"/>
    <property type="evidence" value="ECO:0007669"/>
    <property type="project" value="TreeGrafter"/>
</dbReference>
<feature type="domain" description="HTH cro/C1-type" evidence="2">
    <location>
        <begin position="12"/>
        <end position="67"/>
    </location>
</feature>
<sequence length="397" mass="43136">MDYGSSDIGRRLREIRSWRQLGLRATAELSGISYGYLAKIERGDKPVNSRKVLEALSATLRVSPSELIGKPYAPVDVPSGDVHAAVPAIEDALTAWWVGEVPDGPQRSWQLVRADLERLNTVLRPNADFAAQAELLPVLIRDLLAAVEDQRHQRAALIGLLSAYKSAAYLAHDLGVGGLPTLAVERMRQVAERLDDPMWTTYAGYQRAQLLGGVNRRRQYELAVGVADAQGARTETAGLAHLTAALASAAQGNADTARTHLDEAADLAECIEADVSPWMQTNFGRTNVGIWQVSIGVELGYGAKVEEIASSVRPGGVSQSRQAAFWMDYGRGLMTEAKTRERGLVALLKAEQLAPQKIRNNVFAREAVADQLRRAQRDAGGRELRGLAWRMGVAPTG</sequence>
<dbReference type="PANTHER" id="PTHR46797">
    <property type="entry name" value="HTH-TYPE TRANSCRIPTIONAL REGULATOR"/>
    <property type="match status" value="1"/>
</dbReference>
<evidence type="ECO:0000313" key="4">
    <source>
        <dbReference type="Proteomes" id="UP000243799"/>
    </source>
</evidence>
<dbReference type="SMART" id="SM00530">
    <property type="entry name" value="HTH_XRE"/>
    <property type="match status" value="1"/>
</dbReference>
<protein>
    <submittedName>
        <fullName evidence="3">Transcriptional regulator, contains XRE-family HTH domain</fullName>
    </submittedName>
</protein>
<gene>
    <name evidence="3" type="ORF">SAMN05216266_119103</name>
</gene>
<dbReference type="InterPro" id="IPR050807">
    <property type="entry name" value="TransReg_Diox_bact_type"/>
</dbReference>
<proteinExistence type="predicted"/>
<dbReference type="AlphaFoldDB" id="A0A1I1C5G7"/>
<dbReference type="PROSITE" id="PS50943">
    <property type="entry name" value="HTH_CROC1"/>
    <property type="match status" value="1"/>
</dbReference>
<dbReference type="RefSeq" id="WP_091676734.1">
    <property type="nucleotide sequence ID" value="NZ_FOKG01000019.1"/>
</dbReference>